<feature type="compositionally biased region" description="Basic and acidic residues" evidence="13">
    <location>
        <begin position="49"/>
        <end position="59"/>
    </location>
</feature>
<keyword evidence="9" id="KW-0233">DNA recombination</keyword>
<evidence type="ECO:0000256" key="11">
    <source>
        <dbReference type="ARBA" id="ARBA00023242"/>
    </source>
</evidence>
<organism evidence="14 15">
    <name type="scientific">Vanessa tameamea</name>
    <name type="common">Kamehameha butterfly</name>
    <dbReference type="NCBI Taxonomy" id="334116"/>
    <lineage>
        <taxon>Eukaryota</taxon>
        <taxon>Metazoa</taxon>
        <taxon>Ecdysozoa</taxon>
        <taxon>Arthropoda</taxon>
        <taxon>Hexapoda</taxon>
        <taxon>Insecta</taxon>
        <taxon>Pterygota</taxon>
        <taxon>Neoptera</taxon>
        <taxon>Endopterygota</taxon>
        <taxon>Lepidoptera</taxon>
        <taxon>Glossata</taxon>
        <taxon>Ditrysia</taxon>
        <taxon>Papilionoidea</taxon>
        <taxon>Nymphalidae</taxon>
        <taxon>Nymphalinae</taxon>
        <taxon>Vanessa</taxon>
    </lineage>
</organism>
<name>A0A8B8IYQ1_VANTA</name>
<keyword evidence="12" id="KW-0469">Meiosis</keyword>
<comment type="subcellular location">
    <subcellularLocation>
        <location evidence="2">Nucleus</location>
    </subcellularLocation>
</comment>
<comment type="cofactor">
    <cofactor evidence="1">
        <name>Mg(2+)</name>
        <dbReference type="ChEBI" id="CHEBI:18420"/>
    </cofactor>
</comment>
<dbReference type="GO" id="GO:0046872">
    <property type="term" value="F:metal ion binding"/>
    <property type="evidence" value="ECO:0007669"/>
    <property type="project" value="UniProtKB-KW"/>
</dbReference>
<evidence type="ECO:0000256" key="10">
    <source>
        <dbReference type="ARBA" id="ARBA00023204"/>
    </source>
</evidence>
<keyword evidence="4" id="KW-0479">Metal-binding</keyword>
<evidence type="ECO:0000256" key="4">
    <source>
        <dbReference type="ARBA" id="ARBA00022723"/>
    </source>
</evidence>
<dbReference type="RefSeq" id="XP_026501381.2">
    <property type="nucleotide sequence ID" value="XM_026645596.2"/>
</dbReference>
<keyword evidence="10" id="KW-0234">DNA repair</keyword>
<keyword evidence="3" id="KW-0540">Nuclease</keyword>
<evidence type="ECO:0000256" key="6">
    <source>
        <dbReference type="ARBA" id="ARBA00022763"/>
    </source>
</evidence>
<feature type="compositionally biased region" description="Low complexity" evidence="13">
    <location>
        <begin position="60"/>
        <end position="73"/>
    </location>
</feature>
<accession>A0A8B8IYQ1</accession>
<keyword evidence="7" id="KW-0378">Hydrolase</keyword>
<gene>
    <name evidence="15" type="primary">LOC113404646</name>
</gene>
<dbReference type="GO" id="GO:0006302">
    <property type="term" value="P:double-strand break repair"/>
    <property type="evidence" value="ECO:0007669"/>
    <property type="project" value="TreeGrafter"/>
</dbReference>
<sequence>MNVDTIDLSCEDSNQNDSVPYWLSTMPSTVIDLEEEVEPYFSASGISDDSEKISKKSGVEVEQSVSSSGVSCGSKKKRGRKNDCVDSEGKKTTAKDRQALKKQLAEERKAAQNANKIFKPGECIKHMTVEIHPVLLETWFCADIQREVSACGARLKTSSTLCDTALVLWNRTVLPTLTSNNGLVQLTPSKQRCSHGLYIQTAVDVESLVASHTLADNVRRVKELAGCELTLVLFGVKEYFKTSGRKTTNSRQKLITEIDLEKAITDLLVSANCDTIIVNTPNELALTIVQFTKAIAEEPYKKSKRALDEQADFYMRGDNKKCVAVDKDGNGLSRLWQQMIAILPLSSLETSRALCAQYKTPLELYESLQTPTGVTDLANVGVSRAAVPGSKARRIGPEFARKLHTLFTAEDGNILLD</sequence>
<evidence type="ECO:0000256" key="9">
    <source>
        <dbReference type="ARBA" id="ARBA00023172"/>
    </source>
</evidence>
<proteinExistence type="predicted"/>
<dbReference type="GO" id="GO:0048476">
    <property type="term" value="C:Holliday junction resolvase complex"/>
    <property type="evidence" value="ECO:0007669"/>
    <property type="project" value="InterPro"/>
</dbReference>
<dbReference type="AlphaFoldDB" id="A0A8B8IYQ1"/>
<dbReference type="PANTHER" id="PTHR21077">
    <property type="entry name" value="EME1 PROTEIN"/>
    <property type="match status" value="1"/>
</dbReference>
<evidence type="ECO:0000313" key="15">
    <source>
        <dbReference type="RefSeq" id="XP_026501381.2"/>
    </source>
</evidence>
<feature type="compositionally biased region" description="Basic and acidic residues" evidence="13">
    <location>
        <begin position="81"/>
        <end position="96"/>
    </location>
</feature>
<dbReference type="Proteomes" id="UP001652626">
    <property type="component" value="Chromosome 21"/>
</dbReference>
<evidence type="ECO:0000256" key="3">
    <source>
        <dbReference type="ARBA" id="ARBA00022722"/>
    </source>
</evidence>
<evidence type="ECO:0000256" key="7">
    <source>
        <dbReference type="ARBA" id="ARBA00022801"/>
    </source>
</evidence>
<dbReference type="PANTHER" id="PTHR21077:SF5">
    <property type="entry name" value="CROSSOVER JUNCTION ENDONUCLEASE MMS4"/>
    <property type="match status" value="1"/>
</dbReference>
<dbReference type="Gene3D" id="1.10.150.670">
    <property type="entry name" value="Crossover junction endonuclease EME1, DNA-binding domain"/>
    <property type="match status" value="1"/>
</dbReference>
<evidence type="ECO:0000256" key="5">
    <source>
        <dbReference type="ARBA" id="ARBA00022759"/>
    </source>
</evidence>
<feature type="region of interest" description="Disordered" evidence="13">
    <location>
        <begin position="44"/>
        <end position="96"/>
    </location>
</feature>
<dbReference type="OMA" id="NCIIWER"/>
<keyword evidence="11" id="KW-0539">Nucleus</keyword>
<evidence type="ECO:0000313" key="14">
    <source>
        <dbReference type="Proteomes" id="UP001652626"/>
    </source>
</evidence>
<keyword evidence="5 15" id="KW-0255">Endonuclease</keyword>
<dbReference type="GO" id="GO:0031297">
    <property type="term" value="P:replication fork processing"/>
    <property type="evidence" value="ECO:0007669"/>
    <property type="project" value="TreeGrafter"/>
</dbReference>
<evidence type="ECO:0000256" key="13">
    <source>
        <dbReference type="SAM" id="MobiDB-lite"/>
    </source>
</evidence>
<dbReference type="GO" id="GO:0000712">
    <property type="term" value="P:resolution of meiotic recombination intermediates"/>
    <property type="evidence" value="ECO:0007669"/>
    <property type="project" value="TreeGrafter"/>
</dbReference>
<evidence type="ECO:0000256" key="1">
    <source>
        <dbReference type="ARBA" id="ARBA00001946"/>
    </source>
</evidence>
<keyword evidence="6" id="KW-0227">DNA damage</keyword>
<dbReference type="GO" id="GO:0005634">
    <property type="term" value="C:nucleus"/>
    <property type="evidence" value="ECO:0007669"/>
    <property type="project" value="UniProtKB-SubCell"/>
</dbReference>
<evidence type="ECO:0000256" key="8">
    <source>
        <dbReference type="ARBA" id="ARBA00022842"/>
    </source>
</evidence>
<keyword evidence="8" id="KW-0460">Magnesium</keyword>
<dbReference type="Gene3D" id="3.40.50.10130">
    <property type="match status" value="1"/>
</dbReference>
<dbReference type="Pfam" id="PF21292">
    <property type="entry name" value="EME1-MUS81_C"/>
    <property type="match status" value="1"/>
</dbReference>
<keyword evidence="14" id="KW-1185">Reference proteome</keyword>
<dbReference type="GO" id="GO:0008821">
    <property type="term" value="F:crossover junction DNA endonuclease activity"/>
    <property type="evidence" value="ECO:0007669"/>
    <property type="project" value="TreeGrafter"/>
</dbReference>
<dbReference type="OrthoDB" id="343092at2759"/>
<dbReference type="GO" id="GO:0031573">
    <property type="term" value="P:mitotic intra-S DNA damage checkpoint signaling"/>
    <property type="evidence" value="ECO:0007669"/>
    <property type="project" value="TreeGrafter"/>
</dbReference>
<dbReference type="InterPro" id="IPR042530">
    <property type="entry name" value="EME1/EME2_C"/>
</dbReference>
<evidence type="ECO:0000256" key="12">
    <source>
        <dbReference type="ARBA" id="ARBA00023254"/>
    </source>
</evidence>
<evidence type="ECO:0000256" key="2">
    <source>
        <dbReference type="ARBA" id="ARBA00004123"/>
    </source>
</evidence>
<protein>
    <submittedName>
        <fullName evidence="15">Crossover junction endonuclease EME1</fullName>
    </submittedName>
</protein>
<dbReference type="GeneID" id="113404646"/>
<dbReference type="InterPro" id="IPR033310">
    <property type="entry name" value="Mms4/EME1/EME2"/>
</dbReference>
<reference evidence="15" key="1">
    <citation type="submission" date="2025-08" db="UniProtKB">
        <authorList>
            <consortium name="RefSeq"/>
        </authorList>
    </citation>
    <scope>IDENTIFICATION</scope>
    <source>
        <tissue evidence="15">Whole body</tissue>
    </source>
</reference>